<proteinExistence type="inferred from homology"/>
<dbReference type="GO" id="GO:0004190">
    <property type="term" value="F:aspartic-type endopeptidase activity"/>
    <property type="evidence" value="ECO:0007669"/>
    <property type="project" value="InterPro"/>
</dbReference>
<dbReference type="GO" id="GO:0006508">
    <property type="term" value="P:proteolysis"/>
    <property type="evidence" value="ECO:0007669"/>
    <property type="project" value="UniProtKB-KW"/>
</dbReference>
<keyword evidence="4" id="KW-0378">Hydrolase</keyword>
<sequence length="160" mass="18246">VRVLWLTAAVFTVDQVTKWSVNHSLDLYESVPVIENFFYLTYVSNDGMAFGLSLPGGNLTLPILSLIMTIILGIIFWQERSGHIIVKLSLALIMAGALGNLMDRLRVGEVIDFFHFKIGDYWEWYIFNVADSAVTIGMILFLYYSFIIQRKIKVQEESLS</sequence>
<organism evidence="8">
    <name type="scientific">marine metagenome</name>
    <dbReference type="NCBI Taxonomy" id="408172"/>
    <lineage>
        <taxon>unclassified sequences</taxon>
        <taxon>metagenomes</taxon>
        <taxon>ecological metagenomes</taxon>
    </lineage>
</organism>
<dbReference type="HAMAP" id="MF_00161">
    <property type="entry name" value="LspA"/>
    <property type="match status" value="1"/>
</dbReference>
<evidence type="ECO:0000256" key="3">
    <source>
        <dbReference type="ARBA" id="ARBA00022692"/>
    </source>
</evidence>
<protein>
    <recommendedName>
        <fullName evidence="9">Lipoprotein signal peptidase</fullName>
    </recommendedName>
</protein>
<dbReference type="InterPro" id="IPR001872">
    <property type="entry name" value="Peptidase_A8"/>
</dbReference>
<evidence type="ECO:0000256" key="1">
    <source>
        <dbReference type="ARBA" id="ARBA00022475"/>
    </source>
</evidence>
<evidence type="ECO:0000313" key="8">
    <source>
        <dbReference type="EMBL" id="SVA77303.1"/>
    </source>
</evidence>
<dbReference type="NCBIfam" id="TIGR00077">
    <property type="entry name" value="lspA"/>
    <property type="match status" value="1"/>
</dbReference>
<evidence type="ECO:0000256" key="5">
    <source>
        <dbReference type="ARBA" id="ARBA00022989"/>
    </source>
</evidence>
<keyword evidence="3 7" id="KW-0812">Transmembrane</keyword>
<gene>
    <name evidence="8" type="ORF">METZ01_LOCUS130157</name>
</gene>
<feature type="transmembrane region" description="Helical" evidence="7">
    <location>
        <begin position="59"/>
        <end position="77"/>
    </location>
</feature>
<keyword evidence="6 7" id="KW-0472">Membrane</keyword>
<dbReference type="AlphaFoldDB" id="A0A381YLB7"/>
<keyword evidence="5 7" id="KW-1133">Transmembrane helix</keyword>
<accession>A0A381YLB7</accession>
<evidence type="ECO:0000256" key="4">
    <source>
        <dbReference type="ARBA" id="ARBA00022801"/>
    </source>
</evidence>
<dbReference type="PRINTS" id="PR00781">
    <property type="entry name" value="LIPOSIGPTASE"/>
</dbReference>
<reference evidence="8" key="1">
    <citation type="submission" date="2018-05" db="EMBL/GenBank/DDBJ databases">
        <authorList>
            <person name="Lanie J.A."/>
            <person name="Ng W.-L."/>
            <person name="Kazmierczak K.M."/>
            <person name="Andrzejewski T.M."/>
            <person name="Davidsen T.M."/>
            <person name="Wayne K.J."/>
            <person name="Tettelin H."/>
            <person name="Glass J.I."/>
            <person name="Rusch D."/>
            <person name="Podicherti R."/>
            <person name="Tsui H.-C.T."/>
            <person name="Winkler M.E."/>
        </authorList>
    </citation>
    <scope>NUCLEOTIDE SEQUENCE</scope>
</reference>
<feature type="transmembrane region" description="Helical" evidence="7">
    <location>
        <begin position="122"/>
        <end position="144"/>
    </location>
</feature>
<name>A0A381YLB7_9ZZZZ</name>
<dbReference type="PANTHER" id="PTHR33695:SF1">
    <property type="entry name" value="LIPOPROTEIN SIGNAL PEPTIDASE"/>
    <property type="match status" value="1"/>
</dbReference>
<evidence type="ECO:0000256" key="6">
    <source>
        <dbReference type="ARBA" id="ARBA00023136"/>
    </source>
</evidence>
<dbReference type="Pfam" id="PF01252">
    <property type="entry name" value="Peptidase_A8"/>
    <property type="match status" value="1"/>
</dbReference>
<evidence type="ECO:0008006" key="9">
    <source>
        <dbReference type="Google" id="ProtNLM"/>
    </source>
</evidence>
<dbReference type="PANTHER" id="PTHR33695">
    <property type="entry name" value="LIPOPROTEIN SIGNAL PEPTIDASE"/>
    <property type="match status" value="1"/>
</dbReference>
<evidence type="ECO:0000256" key="2">
    <source>
        <dbReference type="ARBA" id="ARBA00022670"/>
    </source>
</evidence>
<feature type="transmembrane region" description="Helical" evidence="7">
    <location>
        <begin position="84"/>
        <end position="102"/>
    </location>
</feature>
<keyword evidence="2" id="KW-0645">Protease</keyword>
<keyword evidence="1" id="KW-1003">Cell membrane</keyword>
<dbReference type="EMBL" id="UINC01018408">
    <property type="protein sequence ID" value="SVA77303.1"/>
    <property type="molecule type" value="Genomic_DNA"/>
</dbReference>
<dbReference type="GO" id="GO:0016020">
    <property type="term" value="C:membrane"/>
    <property type="evidence" value="ECO:0007669"/>
    <property type="project" value="InterPro"/>
</dbReference>
<feature type="non-terminal residue" evidence="8">
    <location>
        <position position="1"/>
    </location>
</feature>
<evidence type="ECO:0000256" key="7">
    <source>
        <dbReference type="SAM" id="Phobius"/>
    </source>
</evidence>